<sequence length="491" mass="53688">MPRRSARAALLYGAVATAQVVTFTVPHELWQDGYSFAPLDRTPVGVSIEFYQFPAYINNVTATKQCLANWDHLAGKPPPLRIGGTTQDRAKYVAHQKAHVQYDGIDDPKKATVPPLELTYGPSFLDLAGTYPGDVVLGLNRGHNDYDNTKKAAKQAVKSIKTLKAIELGNEPDFWSKQSQPAIASKGWSPEKDAKSLNTWSTRLSKALHRAPLIQAGNWFGSPPTWSAAELLQQQTRKDKKATYSYSHHNYPNRNTLRELMDHRQVVANVHAYAADAAAAVQAGKPYVFGETNSHSSGGVAGLSSSFGAALWTLDYALRAAAHNVSRAYFHQTTLGRCSYCFWDRDAVQAPYYGATAAVAVLAGAAHIGPLDNGTTAYAAYATWDRDGKPLRALLYNSDYYDTRFGFVKRSPLVTLAGLGKRSVVRAKRLTAQDALAQAVDETGRVSFGSQTFEAETCVARGKEVFETVDVVDGQADFFLRPSEALVVYLQ</sequence>
<dbReference type="SUPFAM" id="SSF51445">
    <property type="entry name" value="(Trans)glycosidases"/>
    <property type="match status" value="1"/>
</dbReference>
<evidence type="ECO:0000259" key="2">
    <source>
        <dbReference type="Pfam" id="PF16862"/>
    </source>
</evidence>
<feature type="domain" description="Beta-glucuronidase C-terminal" evidence="2">
    <location>
        <begin position="380"/>
        <end position="487"/>
    </location>
</feature>
<keyword evidence="4" id="KW-1185">Reference proteome</keyword>
<dbReference type="InterPro" id="IPR052974">
    <property type="entry name" value="GH79_Enzymes"/>
</dbReference>
<evidence type="ECO:0000313" key="4">
    <source>
        <dbReference type="Proteomes" id="UP001217918"/>
    </source>
</evidence>
<reference evidence="3" key="1">
    <citation type="journal article" date="2023" name="Mol. Plant Microbe Interact.">
        <title>Elucidating the Obligate Nature and Biological Capacity of an Invasive Fungal Corn Pathogen.</title>
        <authorList>
            <person name="MacCready J.S."/>
            <person name="Roggenkamp E.M."/>
            <person name="Gdanetz K."/>
            <person name="Chilvers M.I."/>
        </authorList>
    </citation>
    <scope>NUCLEOTIDE SEQUENCE</scope>
    <source>
        <strain evidence="3">PM02</strain>
    </source>
</reference>
<gene>
    <name evidence="3" type="ORF">P8C59_008301</name>
</gene>
<evidence type="ECO:0000313" key="3">
    <source>
        <dbReference type="EMBL" id="KAK2074064.1"/>
    </source>
</evidence>
<dbReference type="Pfam" id="PF16862">
    <property type="entry name" value="Glyco_hydro_79C"/>
    <property type="match status" value="1"/>
</dbReference>
<name>A0AAD9IB59_9PEZI</name>
<keyword evidence="1" id="KW-0732">Signal</keyword>
<dbReference type="Proteomes" id="UP001217918">
    <property type="component" value="Unassembled WGS sequence"/>
</dbReference>
<dbReference type="InterPro" id="IPR017853">
    <property type="entry name" value="GH"/>
</dbReference>
<comment type="caution">
    <text evidence="3">The sequence shown here is derived from an EMBL/GenBank/DDBJ whole genome shotgun (WGS) entry which is preliminary data.</text>
</comment>
<feature type="chain" id="PRO_5042102789" description="Beta-glucuronidase C-terminal domain-containing protein" evidence="1">
    <location>
        <begin position="23"/>
        <end position="491"/>
    </location>
</feature>
<dbReference type="InterPro" id="IPR031728">
    <property type="entry name" value="GlcAase_C"/>
</dbReference>
<proteinExistence type="predicted"/>
<protein>
    <recommendedName>
        <fullName evidence="2">Beta-glucuronidase C-terminal domain-containing protein</fullName>
    </recommendedName>
</protein>
<dbReference type="Gene3D" id="3.20.20.80">
    <property type="entry name" value="Glycosidases"/>
    <property type="match status" value="1"/>
</dbReference>
<dbReference type="PANTHER" id="PTHR36183:SF3">
    <property type="entry name" value="BETA-GLUCURONIDASE C-TERMINAL DOMAIN-CONTAINING PROTEIN"/>
    <property type="match status" value="1"/>
</dbReference>
<dbReference type="EMBL" id="JAQQPM010000007">
    <property type="protein sequence ID" value="KAK2074064.1"/>
    <property type="molecule type" value="Genomic_DNA"/>
</dbReference>
<dbReference type="PANTHER" id="PTHR36183">
    <property type="entry name" value="BETA-GLUCURONIDASE"/>
    <property type="match status" value="1"/>
</dbReference>
<organism evidence="3 4">
    <name type="scientific">Phyllachora maydis</name>
    <dbReference type="NCBI Taxonomy" id="1825666"/>
    <lineage>
        <taxon>Eukaryota</taxon>
        <taxon>Fungi</taxon>
        <taxon>Dikarya</taxon>
        <taxon>Ascomycota</taxon>
        <taxon>Pezizomycotina</taxon>
        <taxon>Sordariomycetes</taxon>
        <taxon>Sordariomycetidae</taxon>
        <taxon>Phyllachorales</taxon>
        <taxon>Phyllachoraceae</taxon>
        <taxon>Phyllachora</taxon>
    </lineage>
</organism>
<evidence type="ECO:0000256" key="1">
    <source>
        <dbReference type="SAM" id="SignalP"/>
    </source>
</evidence>
<dbReference type="AlphaFoldDB" id="A0AAD9IB59"/>
<accession>A0AAD9IB59</accession>
<feature type="signal peptide" evidence="1">
    <location>
        <begin position="1"/>
        <end position="22"/>
    </location>
</feature>